<feature type="region of interest" description="Disordered" evidence="1">
    <location>
        <begin position="1"/>
        <end position="24"/>
    </location>
</feature>
<dbReference type="STRING" id="54398.Ga0074115_13915"/>
<dbReference type="InterPro" id="IPR015919">
    <property type="entry name" value="Cadherin-like_sf"/>
</dbReference>
<dbReference type="Gene3D" id="2.60.40.3440">
    <property type="match status" value="5"/>
</dbReference>
<dbReference type="NCBIfam" id="NF041766">
    <property type="entry name" value="choice_anch_U"/>
    <property type="match status" value="1"/>
</dbReference>
<protein>
    <submittedName>
        <fullName evidence="3">Cadherin-like</fullName>
    </submittedName>
</protein>
<dbReference type="PANTHER" id="PTHR45739:SF8">
    <property type="entry name" value="FRAS1-RELATED EXTRACELLULAR MATRIX PROTEIN 1"/>
    <property type="match status" value="1"/>
</dbReference>
<dbReference type="SUPFAM" id="SSF49313">
    <property type="entry name" value="Cadherin-like"/>
    <property type="match status" value="4"/>
</dbReference>
<dbReference type="Pfam" id="PF17963">
    <property type="entry name" value="Big_9"/>
    <property type="match status" value="10"/>
</dbReference>
<dbReference type="InterPro" id="IPR047589">
    <property type="entry name" value="DUF11_rpt"/>
</dbReference>
<evidence type="ECO:0000313" key="4">
    <source>
        <dbReference type="Proteomes" id="UP000051276"/>
    </source>
</evidence>
<dbReference type="PRINTS" id="PR00205">
    <property type="entry name" value="CADHERIN"/>
</dbReference>
<dbReference type="GO" id="GO:0007156">
    <property type="term" value="P:homophilic cell adhesion via plasma membrane adhesion molecules"/>
    <property type="evidence" value="ECO:0007669"/>
    <property type="project" value="InterPro"/>
</dbReference>
<evidence type="ECO:0000313" key="3">
    <source>
        <dbReference type="EMBL" id="KRT57794.1"/>
    </source>
</evidence>
<dbReference type="InterPro" id="IPR053784">
    <property type="entry name" value="Choice_anch_U_dom"/>
</dbReference>
<feature type="domain" description="Cadherin" evidence="2">
    <location>
        <begin position="485"/>
        <end position="587"/>
    </location>
</feature>
<dbReference type="Pfam" id="PF00028">
    <property type="entry name" value="Cadherin"/>
    <property type="match status" value="2"/>
</dbReference>
<sequence>TVVVGAWGDDKDNYDPSDDGAQSDPNEFCSGIRCRNVGSVYLFHFSDVTTGTYTNNARTSLNATAKLTDLDGDGVYDTSADSDDKDGDTLGNSVAISADGTTVVAGAFGDEDLSTSSNGNDAGAVFVWQKPSGSNGWADWDHLGESVSAMDETRKMGFTGIIYSDRLGNSVDVNSDGSIIVAGSRGYDTGTQNSVGAIFMYLESNSDWSGSGIRNEDLMLRDLAGVSDDRIGTSVSISPNGNMVVAGLSDTNRLHPGRPEKSIKWSRPATGWASASSPYDNDQVIIASDQPASCTDVDNADCDYFGASMSNGVWTDGVRVIIGAAGHGDISSTLEQSGDDNPGKEFGLAYVFTSASGLSFTKTDNEPLPLPVTPGDTFTYTLQVINNSSDFDATNVTIVDNLPNEVTYQSDDAGCSHNNGTVTCNINGTLARDGAGSANVSITVSTASNLQYSISNTATVTAEMGGNIDDAQASEDTLINNIPTVTAGQRIDIAENVANLTSLGQIAATDLDSNATLTFSISYGNEAGIFALDANTGELTVADNSSIDAENTTSYTLGVTVNDGYSDSETTDITIDVADINEFTPVVSGASINLSEDTAVSTLLHTVVASDNDASATLTYSLLSDAGGTFRINAASGEISLLQPLDFESTTSYALDVKVSDGEFSDTAVISVNVLNVNETPVTADDSYAAYSGIATTTGNVLNNDTDEDGDTLSISDFQNPSANGGTVVSPGDGTFTYTSAADFAGQDTFTYLVSDGNGGTATATVTMNVSANPPPTVVGDAATVDEGASVNIDVLSNDSDDNGLDPTTLTVTTQPAYGSVVVQPNGSIDYTHNGSETLSDSFTYTIRDLLGAVSSPATATVTVTPQNDTPAATPQAVTSAEDTAVAITLSGSDAEDDPLTYTVIGQPTHGALTGTTPNLTYTPDLNFNGTDAFTFKVNDGSADSTEARVSITVEPVQDAPVADAQAVTTAEDTAVAITLSGSDADNDPISYMLLSTPSHGTLSGTAPNLTYTPDPDFNGQDSFTFKVNDGADDSVAATVSISVTASADAPIADAQSVSTDEDTAVNIILSGSDVDGDSLTFVVIAEPANGTLSGTAPNLTYTPHSDFNGTDAFTFKVNDGGANSDAATVAITINAISDTPTISAIGAITTDEDRATGAIAFVINDAETTPGDLVVTASSSNQTLLPNANITLTGSGADRSVSITPAAQQSGSAVVTVTVADGDGESVSESFNLTVNAINDDPTISTIADLSMDEDQDPISIAFTIGDVETATADLYVTAASSNPQLFPAANLQLSGSGASRKITLTPAANASGAATVTIAVTDGDNGRTIESFNVNIAPINDAPVANGQSLAALEDTPLGITLTGSDLDSDALTYLIVTQPAHGQLNGTPPSLTYTPATDFHGVDSFTFKASDGRADSATVSINITIVEHNDAPIATGQTITVDEDSPVAIELEGTDAEGNALTFTLLSTPQQGTLTGEAPSLSYTPGANFAGADSFTFKVNDGITDSAAASVTINVTAIQDIPIAEAQSLTTVEDTAIDIALNGTDADGDSLSYALVTQPAHGSLSGTAPNLTFTPNADFSGEDQLTFTVNDGSDHSEPATVRITVTENNQAPVLVRQGNNGLVTVIGQSATLNFGVTDADSTDSHIFTVSASALGTTTIEGSDLIFNALNAGSETLILTVIDSRGASDTIELPVTVNEATANDNNSDGLSDEQASSAGLDPDSIDTDTDGSPDAREIGDPDHPTDSDEDGVIDALETGDGAVDNSILEFIVPPTTAHDLGLDDLAGKKVTISTGDGQLIAHTSGQSGLPISNESDLEVPDDGYHFPLGLFDFSITAPSGSATVVFQFPSTVSIPQDTIVRKLDSSDTWQTFTAAVIDHTERTITMTLTDNDAFDRDGRSGIIRDPWGLGVATATIPDNTAPTATSRSLSVTTGSTLAITLTGSDADGDSLTYTLVTQPANGTLSGSAPDLSYRPNDGFTGTDSFSFRVSDGKTDSADATVTIQVYEASSGGGGALSPWLLLLLLLASRRRFGYMRQ</sequence>
<name>A0A0T5Z4D6_9GAMM</name>
<dbReference type="Gene3D" id="2.60.40.60">
    <property type="entry name" value="Cadherins"/>
    <property type="match status" value="2"/>
</dbReference>
<feature type="region of interest" description="Disordered" evidence="1">
    <location>
        <begin position="1702"/>
        <end position="1755"/>
    </location>
</feature>
<gene>
    <name evidence="3" type="ORF">Ga0076813_12205</name>
</gene>
<dbReference type="Gene3D" id="2.60.40.10">
    <property type="entry name" value="Immunoglobulins"/>
    <property type="match status" value="2"/>
</dbReference>
<dbReference type="Pfam" id="PF01345">
    <property type="entry name" value="DUF11"/>
    <property type="match status" value="1"/>
</dbReference>
<dbReference type="Gene3D" id="2.60.40.2810">
    <property type="match status" value="3"/>
</dbReference>
<comment type="caution">
    <text evidence="3">The sequence shown here is derived from an EMBL/GenBank/DDBJ whole genome shotgun (WGS) entry which is preliminary data.</text>
</comment>
<evidence type="ECO:0000256" key="1">
    <source>
        <dbReference type="SAM" id="MobiDB-lite"/>
    </source>
</evidence>
<evidence type="ECO:0000259" key="2">
    <source>
        <dbReference type="PROSITE" id="PS50268"/>
    </source>
</evidence>
<dbReference type="GO" id="GO:0016020">
    <property type="term" value="C:membrane"/>
    <property type="evidence" value="ECO:0007669"/>
    <property type="project" value="InterPro"/>
</dbReference>
<dbReference type="Proteomes" id="UP000051276">
    <property type="component" value="Unassembled WGS sequence"/>
</dbReference>
<dbReference type="SMART" id="SM00112">
    <property type="entry name" value="CA"/>
    <property type="match status" value="2"/>
</dbReference>
<dbReference type="GO" id="GO:0005509">
    <property type="term" value="F:calcium ion binding"/>
    <property type="evidence" value="ECO:0007669"/>
    <property type="project" value="InterPro"/>
</dbReference>
<feature type="non-terminal residue" evidence="3">
    <location>
        <position position="1"/>
    </location>
</feature>
<dbReference type="InterPro" id="IPR013783">
    <property type="entry name" value="Ig-like_fold"/>
</dbReference>
<dbReference type="EMBL" id="LMXI01000474">
    <property type="protein sequence ID" value="KRT57794.1"/>
    <property type="molecule type" value="Genomic_DNA"/>
</dbReference>
<dbReference type="InterPro" id="IPR002126">
    <property type="entry name" value="Cadherin-like_dom"/>
</dbReference>
<feature type="region of interest" description="Disordered" evidence="1">
    <location>
        <begin position="250"/>
        <end position="269"/>
    </location>
</feature>
<dbReference type="InterPro" id="IPR051561">
    <property type="entry name" value="FRAS1_ECM"/>
</dbReference>
<reference evidence="3 4" key="1">
    <citation type="submission" date="2015-11" db="EMBL/GenBank/DDBJ databases">
        <title>The genome of Candidatus Endoriftia persephone in Ridgeia piscesae and population structure of the North Eastern Pacific vestimentiferan symbionts.</title>
        <authorList>
            <person name="Perez M."/>
            <person name="Juniper K.S."/>
        </authorList>
    </citation>
    <scope>NUCLEOTIDE SEQUENCE [LARGE SCALE GENOMIC DNA]</scope>
    <source>
        <strain evidence="3">Ind10</strain>
    </source>
</reference>
<proteinExistence type="predicted"/>
<feature type="domain" description="Cadherin" evidence="2">
    <location>
        <begin position="586"/>
        <end position="683"/>
    </location>
</feature>
<dbReference type="PATRIC" id="fig|54398.4.peg.163"/>
<feature type="compositionally biased region" description="Basic and acidic residues" evidence="1">
    <location>
        <begin position="1735"/>
        <end position="1748"/>
    </location>
</feature>
<dbReference type="NCBIfam" id="TIGR01451">
    <property type="entry name" value="B_ant_repeat"/>
    <property type="match status" value="1"/>
</dbReference>
<dbReference type="NCBIfam" id="NF012211">
    <property type="entry name" value="tand_rpt_95"/>
    <property type="match status" value="10"/>
</dbReference>
<accession>A0A0T5Z4D6</accession>
<dbReference type="GO" id="GO:0009653">
    <property type="term" value="P:anatomical structure morphogenesis"/>
    <property type="evidence" value="ECO:0007669"/>
    <property type="project" value="TreeGrafter"/>
</dbReference>
<organism evidence="3 4">
    <name type="scientific">endosymbiont of Ridgeia piscesae</name>
    <dbReference type="NCBI Taxonomy" id="54398"/>
    <lineage>
        <taxon>Bacteria</taxon>
        <taxon>Pseudomonadati</taxon>
        <taxon>Pseudomonadota</taxon>
        <taxon>Gammaproteobacteria</taxon>
        <taxon>sulfur-oxidizing symbionts</taxon>
    </lineage>
</organism>
<dbReference type="InterPro" id="IPR001434">
    <property type="entry name" value="OmcB-like_DUF11"/>
</dbReference>
<feature type="compositionally biased region" description="Polar residues" evidence="1">
    <location>
        <begin position="1702"/>
        <end position="1719"/>
    </location>
</feature>
<dbReference type="PROSITE" id="PS50268">
    <property type="entry name" value="CADHERIN_2"/>
    <property type="match status" value="2"/>
</dbReference>
<dbReference type="PANTHER" id="PTHR45739">
    <property type="entry name" value="MATRIX PROTEIN, PUTATIVE-RELATED"/>
    <property type="match status" value="1"/>
</dbReference>
<dbReference type="CDD" id="cd11304">
    <property type="entry name" value="Cadherin_repeat"/>
    <property type="match status" value="2"/>
</dbReference>